<organism evidence="3 4">
    <name type="scientific">Actinacidiphila paucisporea</name>
    <dbReference type="NCBI Taxonomy" id="310782"/>
    <lineage>
        <taxon>Bacteria</taxon>
        <taxon>Bacillati</taxon>
        <taxon>Actinomycetota</taxon>
        <taxon>Actinomycetes</taxon>
        <taxon>Kitasatosporales</taxon>
        <taxon>Streptomycetaceae</taxon>
        <taxon>Actinacidiphila</taxon>
    </lineage>
</organism>
<dbReference type="EMBL" id="FRBI01000055">
    <property type="protein sequence ID" value="SHN37653.1"/>
    <property type="molecule type" value="Genomic_DNA"/>
</dbReference>
<feature type="region of interest" description="Disordered" evidence="1">
    <location>
        <begin position="72"/>
        <end position="91"/>
    </location>
</feature>
<protein>
    <submittedName>
        <fullName evidence="3">Uncharacterized protein</fullName>
    </submittedName>
</protein>
<name>A0A1M7R045_9ACTN</name>
<keyword evidence="4" id="KW-1185">Reference proteome</keyword>
<reference evidence="3 4" key="1">
    <citation type="submission" date="2016-11" db="EMBL/GenBank/DDBJ databases">
        <authorList>
            <person name="Jaros S."/>
            <person name="Januszkiewicz K."/>
            <person name="Wedrychowicz H."/>
        </authorList>
    </citation>
    <scope>NUCLEOTIDE SEQUENCE [LARGE SCALE GENOMIC DNA]</scope>
    <source>
        <strain evidence="3 4">CGMCC 4.2025</strain>
    </source>
</reference>
<proteinExistence type="predicted"/>
<gene>
    <name evidence="3" type="ORF">SAMN05216499_1554</name>
</gene>
<evidence type="ECO:0000313" key="4">
    <source>
        <dbReference type="Proteomes" id="UP000184111"/>
    </source>
</evidence>
<keyword evidence="2" id="KW-1133">Transmembrane helix</keyword>
<feature type="region of interest" description="Disordered" evidence="1">
    <location>
        <begin position="123"/>
        <end position="250"/>
    </location>
</feature>
<keyword evidence="2" id="KW-0812">Transmembrane</keyword>
<dbReference type="Proteomes" id="UP000184111">
    <property type="component" value="Unassembled WGS sequence"/>
</dbReference>
<feature type="transmembrane region" description="Helical" evidence="2">
    <location>
        <begin position="96"/>
        <end position="114"/>
    </location>
</feature>
<accession>A0A1M7R045</accession>
<dbReference type="RefSeq" id="WP_073503062.1">
    <property type="nucleotide sequence ID" value="NZ_FRBI01000055.1"/>
</dbReference>
<evidence type="ECO:0000313" key="3">
    <source>
        <dbReference type="EMBL" id="SHN37653.1"/>
    </source>
</evidence>
<dbReference type="STRING" id="310782.SAMN05216499_1554"/>
<keyword evidence="2" id="KW-0472">Membrane</keyword>
<evidence type="ECO:0000256" key="1">
    <source>
        <dbReference type="SAM" id="MobiDB-lite"/>
    </source>
</evidence>
<feature type="compositionally biased region" description="Low complexity" evidence="1">
    <location>
        <begin position="230"/>
        <end position="250"/>
    </location>
</feature>
<sequence>MKDSPEDEPWPAPDLAERLLDGKEIAQESAGSDPRIADLARLLTAADGTLAGRADDERAALQAFAREFTQAPAQARGGVSGRSVRRSVRGSRGAKAMIGGAAALFALGGVAIAAQTGALPRPFHSGTSAPVTGKATTAPATPSNRQSIPKATGATRRPAPFSPPPVTHPQHTTGAPEVPGLKGLCESHLKAAQRGRSLDSPSLSRLEEAAGSAAGVDAYCSALTSQPGGHTPSPASHPTHPTHPATARRK</sequence>
<feature type="compositionally biased region" description="Polar residues" evidence="1">
    <location>
        <begin position="125"/>
        <end position="149"/>
    </location>
</feature>
<evidence type="ECO:0000256" key="2">
    <source>
        <dbReference type="SAM" id="Phobius"/>
    </source>
</evidence>
<dbReference type="AlphaFoldDB" id="A0A1M7R045"/>